<protein>
    <submittedName>
        <fullName evidence="1">Uncharacterized protein</fullName>
    </submittedName>
</protein>
<sequence length="765" mass="84156">MSAHESDPLLRNPFSAMAVASLADSGETGDDITIDTDAIRRATGHVRGYLLSQPPRPRARPDGNVLLILGDYGTGKTHLAGRLVRVAAETMHDPSRSLHIEATAENPLRMYQRFAHKLGLDRVRARINDYYADIVAAQLHQSGIAAQAADVLRDPDRRPGEVIEPLQLMESALLREVQRTLQDVTDNADFGKALTLLLRPGFDDAVWSWLTGAEPTPVLVDRGITEAISATPDVFEAMGVLALLFGGRERRLVLIIDEFDKIFAAAGDDTGSVLAAFRKMLEVFTKAGACLVLCGHPDFVGTLDPSAVERVTHSVELAGLSEGQVRELIEQAQAPERRLAPFTVPTVGYLVALTGGNARKVIRMCHRLFQLSWDAGQTDITADMVRMVARELLRSLSSQEIGSRASRELDAIGWSYVRDHHFGEHGRADFWIPLDGDSTGCAVLIRESLLTRDEINEVSQRLTTLRAATPSVRVVLVVNGVIGPNLVEPLREQLPNEPLVYVERDFGKDFRALIGAAMGGLRGDASADPDLDMRRRIDHLNVQQSNIHGFIEKLTDHVDNVGWSADLQLTLIQKTLSALNSKVAELAGTESGDVLVRSPLPPEVDRLFGDAVAVLEDITQFRQMFDESIASGTEDMLRAVQRRLRVQDFLQAAGVATLMLKAVRGFTEAVRTWYLPEEVTGAGGELSPPAERALDEICWAYDATTEYLPLFMLDPLVALSPWKARSGKIDDLGKVSRRTRVQDALDNLSPRVRRAVLRSFLYTES</sequence>
<dbReference type="PANTHER" id="PTHR35894">
    <property type="entry name" value="GENERAL SECRETION PATHWAY PROTEIN A-RELATED"/>
    <property type="match status" value="1"/>
</dbReference>
<dbReference type="Proteomes" id="UP000295680">
    <property type="component" value="Unassembled WGS sequence"/>
</dbReference>
<dbReference type="AlphaFoldDB" id="A0A4R2JH73"/>
<dbReference type="RefSeq" id="WP_132123492.1">
    <property type="nucleotide sequence ID" value="NZ_SLWS01000010.1"/>
</dbReference>
<gene>
    <name evidence="1" type="ORF">EV192_110104</name>
</gene>
<dbReference type="InterPro" id="IPR052026">
    <property type="entry name" value="ExeA_AAA_ATPase_DNA-bind"/>
</dbReference>
<comment type="caution">
    <text evidence="1">The sequence shown here is derived from an EMBL/GenBank/DDBJ whole genome shotgun (WGS) entry which is preliminary data.</text>
</comment>
<dbReference type="InterPro" id="IPR027417">
    <property type="entry name" value="P-loop_NTPase"/>
</dbReference>
<reference evidence="1 2" key="1">
    <citation type="submission" date="2019-03" db="EMBL/GenBank/DDBJ databases">
        <title>Genomic Encyclopedia of Type Strains, Phase IV (KMG-IV): sequencing the most valuable type-strain genomes for metagenomic binning, comparative biology and taxonomic classification.</title>
        <authorList>
            <person name="Goeker M."/>
        </authorList>
    </citation>
    <scope>NUCLEOTIDE SEQUENCE [LARGE SCALE GENOMIC DNA]</scope>
    <source>
        <strain evidence="1 2">DSM 45934</strain>
    </source>
</reference>
<organism evidence="1 2">
    <name type="scientific">Actinocrispum wychmicini</name>
    <dbReference type="NCBI Taxonomy" id="1213861"/>
    <lineage>
        <taxon>Bacteria</taxon>
        <taxon>Bacillati</taxon>
        <taxon>Actinomycetota</taxon>
        <taxon>Actinomycetes</taxon>
        <taxon>Pseudonocardiales</taxon>
        <taxon>Pseudonocardiaceae</taxon>
        <taxon>Actinocrispum</taxon>
    </lineage>
</organism>
<keyword evidence="2" id="KW-1185">Reference proteome</keyword>
<proteinExistence type="predicted"/>
<dbReference type="SUPFAM" id="SSF52540">
    <property type="entry name" value="P-loop containing nucleoside triphosphate hydrolases"/>
    <property type="match status" value="1"/>
</dbReference>
<evidence type="ECO:0000313" key="1">
    <source>
        <dbReference type="EMBL" id="TCO53515.1"/>
    </source>
</evidence>
<evidence type="ECO:0000313" key="2">
    <source>
        <dbReference type="Proteomes" id="UP000295680"/>
    </source>
</evidence>
<name>A0A4R2JH73_9PSEU</name>
<dbReference type="EMBL" id="SLWS01000010">
    <property type="protein sequence ID" value="TCO53515.1"/>
    <property type="molecule type" value="Genomic_DNA"/>
</dbReference>
<accession>A0A4R2JH73</accession>
<dbReference type="OrthoDB" id="3948083at2"/>
<dbReference type="PANTHER" id="PTHR35894:SF1">
    <property type="entry name" value="PHOSPHORIBULOKINASE _ URIDINE KINASE FAMILY"/>
    <property type="match status" value="1"/>
</dbReference>